<reference evidence="2" key="1">
    <citation type="submission" date="2016-11" db="UniProtKB">
        <authorList>
            <consortium name="WormBaseParasite"/>
        </authorList>
    </citation>
    <scope>IDENTIFICATION</scope>
</reference>
<protein>
    <submittedName>
        <fullName evidence="2">Alternative protein</fullName>
    </submittedName>
</protein>
<evidence type="ECO:0000313" key="1">
    <source>
        <dbReference type="Proteomes" id="UP000095280"/>
    </source>
</evidence>
<keyword evidence="1" id="KW-1185">Reference proteome</keyword>
<accession>A0A1I8GQI0</accession>
<dbReference type="Proteomes" id="UP000095280">
    <property type="component" value="Unplaced"/>
</dbReference>
<dbReference type="AlphaFoldDB" id="A0A1I8GQI0"/>
<sequence>MLPMPSWPLRPACARLTRMASCTRWSSAPA</sequence>
<dbReference type="WBParaSite" id="maker-uti_cns_0002665-snap-gene-0.7-mRNA-1">
    <property type="protein sequence ID" value="maker-uti_cns_0002665-snap-gene-0.7-mRNA-1"/>
    <property type="gene ID" value="maker-uti_cns_0002665-snap-gene-0.7"/>
</dbReference>
<name>A0A1I8GQI0_9PLAT</name>
<evidence type="ECO:0000313" key="2">
    <source>
        <dbReference type="WBParaSite" id="maker-uti_cns_0002665-snap-gene-0.7-mRNA-1"/>
    </source>
</evidence>
<proteinExistence type="predicted"/>
<organism evidence="1 2">
    <name type="scientific">Macrostomum lignano</name>
    <dbReference type="NCBI Taxonomy" id="282301"/>
    <lineage>
        <taxon>Eukaryota</taxon>
        <taxon>Metazoa</taxon>
        <taxon>Spiralia</taxon>
        <taxon>Lophotrochozoa</taxon>
        <taxon>Platyhelminthes</taxon>
        <taxon>Rhabditophora</taxon>
        <taxon>Macrostomorpha</taxon>
        <taxon>Macrostomida</taxon>
        <taxon>Macrostomidae</taxon>
        <taxon>Macrostomum</taxon>
    </lineage>
</organism>